<feature type="transmembrane region" description="Helical" evidence="1">
    <location>
        <begin position="265"/>
        <end position="293"/>
    </location>
</feature>
<gene>
    <name evidence="2" type="ORF">BRM9_0141</name>
    <name evidence="4" type="ORF">ISP06_01990</name>
    <name evidence="3" type="ORF">MB9_0105</name>
</gene>
<dbReference type="AlphaFoldDB" id="A0A089ZAG2"/>
<dbReference type="Proteomes" id="UP000029661">
    <property type="component" value="Chromosome"/>
</dbReference>
<organism evidence="2 5">
    <name type="scientific">Methanobacterium formicicum</name>
    <dbReference type="NCBI Taxonomy" id="2162"/>
    <lineage>
        <taxon>Archaea</taxon>
        <taxon>Methanobacteriati</taxon>
        <taxon>Methanobacteriota</taxon>
        <taxon>Methanomada group</taxon>
        <taxon>Methanobacteria</taxon>
        <taxon>Methanobacteriales</taxon>
        <taxon>Methanobacteriaceae</taxon>
        <taxon>Methanobacterium</taxon>
    </lineage>
</organism>
<name>A0A089ZAG2_METFO</name>
<accession>A0A089ZAG2</accession>
<evidence type="ECO:0000313" key="2">
    <source>
        <dbReference type="EMBL" id="AIS30972.1"/>
    </source>
</evidence>
<feature type="transmembrane region" description="Helical" evidence="1">
    <location>
        <begin position="71"/>
        <end position="89"/>
    </location>
</feature>
<evidence type="ECO:0000313" key="3">
    <source>
        <dbReference type="EMBL" id="CEL23761.1"/>
    </source>
</evidence>
<dbReference type="Proteomes" id="UP000062768">
    <property type="component" value="Chromosome I"/>
</dbReference>
<evidence type="ECO:0000256" key="1">
    <source>
        <dbReference type="SAM" id="Phobius"/>
    </source>
</evidence>
<dbReference type="EMBL" id="JADIIL010000009">
    <property type="protein sequence ID" value="MBF4474229.1"/>
    <property type="molecule type" value="Genomic_DNA"/>
</dbReference>
<reference evidence="2" key="1">
    <citation type="submission" date="2013-12" db="EMBL/GenBank/DDBJ databases">
        <title>The complete genome sequence of Methanobacterium sp. BRM9.</title>
        <authorList>
            <consortium name="Pastoral Greenhouse Gas Research Consortium"/>
            <person name="Kelly W.J."/>
            <person name="Leahy S.C."/>
            <person name="Perry R."/>
            <person name="Li D."/>
            <person name="Altermann E."/>
            <person name="Lambie S.C."/>
            <person name="Attwood G.T."/>
        </authorList>
    </citation>
    <scope>NUCLEOTIDE SEQUENCE [LARGE SCALE GENOMIC DNA]</scope>
    <source>
        <strain evidence="2">BRM9</strain>
    </source>
</reference>
<dbReference type="KEGG" id="mfc:BRM9_0141"/>
<dbReference type="STRING" id="2162.BRM9_0141"/>
<keyword evidence="6" id="KW-1185">Reference proteome</keyword>
<feature type="transmembrane region" description="Helical" evidence="1">
    <location>
        <begin position="228"/>
        <end position="253"/>
    </location>
</feature>
<dbReference type="OrthoDB" id="71451at2157"/>
<dbReference type="GeneID" id="26738374"/>
<reference evidence="3" key="2">
    <citation type="submission" date="2014-09" db="EMBL/GenBank/DDBJ databases">
        <authorList>
            <person name="Bishop-Lilly K.A."/>
            <person name="Broomall S.M."/>
            <person name="Chain P.S."/>
            <person name="Chertkov O."/>
            <person name="Coyne S.R."/>
            <person name="Daligault H.E."/>
            <person name="Davenport K.W."/>
            <person name="Erkkila T."/>
            <person name="Frey K.G."/>
            <person name="Gibbons H.S."/>
            <person name="Gu W."/>
            <person name="Jaissle J."/>
            <person name="Johnson S.L."/>
            <person name="Koroleva G.I."/>
            <person name="Ladner J.T."/>
            <person name="Lo C.-C."/>
            <person name="Minogue T.D."/>
            <person name="Munk C."/>
            <person name="Palacios G.F."/>
            <person name="Redden C.L."/>
            <person name="Rosenzweig C.N."/>
            <person name="Scholz M.B."/>
            <person name="Teshima H."/>
            <person name="Xu Y."/>
        </authorList>
    </citation>
    <scope>NUCLEOTIDE SEQUENCE</scope>
    <source>
        <strain evidence="3">Mb9</strain>
    </source>
</reference>
<feature type="transmembrane region" description="Helical" evidence="1">
    <location>
        <begin position="44"/>
        <end position="66"/>
    </location>
</feature>
<proteinExistence type="predicted"/>
<dbReference type="EMBL" id="LN734822">
    <property type="protein sequence ID" value="CEL23761.1"/>
    <property type="molecule type" value="Genomic_DNA"/>
</dbReference>
<feature type="transmembrane region" description="Helical" evidence="1">
    <location>
        <begin position="12"/>
        <end position="38"/>
    </location>
</feature>
<dbReference type="EMBL" id="CP006933">
    <property type="protein sequence ID" value="AIS30972.1"/>
    <property type="molecule type" value="Genomic_DNA"/>
</dbReference>
<feature type="transmembrane region" description="Helical" evidence="1">
    <location>
        <begin position="109"/>
        <end position="131"/>
    </location>
</feature>
<keyword evidence="1" id="KW-0472">Membrane</keyword>
<evidence type="ECO:0000313" key="5">
    <source>
        <dbReference type="Proteomes" id="UP000029661"/>
    </source>
</evidence>
<evidence type="ECO:0000313" key="6">
    <source>
        <dbReference type="Proteomes" id="UP000062768"/>
    </source>
</evidence>
<reference evidence="4" key="3">
    <citation type="submission" date="2020-10" db="EMBL/GenBank/DDBJ databases">
        <title>Dehalococcoides mccartyi of a TCE/Cr reducing biochatode.</title>
        <authorList>
            <person name="Matturro B."/>
        </authorList>
    </citation>
    <scope>NUCLEOTIDE SEQUENCE</scope>
    <source>
        <strain evidence="4">Bin2</strain>
    </source>
</reference>
<protein>
    <submittedName>
        <fullName evidence="2">Uncharacterized protein</fullName>
    </submittedName>
</protein>
<feature type="transmembrane region" description="Helical" evidence="1">
    <location>
        <begin position="174"/>
        <end position="207"/>
    </location>
</feature>
<dbReference type="RefSeq" id="WP_048084438.1">
    <property type="nucleotide sequence ID" value="NZ_CALCVY010000192.1"/>
</dbReference>
<dbReference type="PATRIC" id="fig|2162.10.peg.109"/>
<evidence type="ECO:0000313" key="4">
    <source>
        <dbReference type="EMBL" id="MBF4474229.1"/>
    </source>
</evidence>
<keyword evidence="1" id="KW-0812">Transmembrane</keyword>
<dbReference type="Proteomes" id="UP000606900">
    <property type="component" value="Unassembled WGS sequence"/>
</dbReference>
<keyword evidence="1" id="KW-1133">Transmembrane helix</keyword>
<sequence>MVDIKEIKHIRAAPFTLMTSSIHAILAFIAAILVILFFGTIAALIPGVSMFAGFITVLGLSIIILWPLTSFFFNIVYAFILALLYNLLAPRLGGIKLGMEGEVVKSIPVMSFAIILSVIVAILTFLTGLYIGLAGSSVLSLVSGVIPVAANLAADATNVTNATLPTGGMMAAISGIWALFWIIIMPIAMFILTFIAYALFAVFYNIIIPKVGGLKLIFAEAANGFELTNIPVVPAALSISMVMAVLGAIYGLVMGIMTGDVVLAIIWLISYAISWFVMYFIMIALATVFYNFLQPRIGGIKLVLE</sequence>